<evidence type="ECO:0000256" key="11">
    <source>
        <dbReference type="SAM" id="Coils"/>
    </source>
</evidence>
<dbReference type="SUPFAM" id="SSF58104">
    <property type="entry name" value="Methyl-accepting chemotaxis protein (MCP) signaling domain"/>
    <property type="match status" value="1"/>
</dbReference>
<keyword evidence="3" id="KW-0488">Methylation</keyword>
<dbReference type="AlphaFoldDB" id="A0A917FY55"/>
<keyword evidence="5 12" id="KW-0812">Transmembrane</keyword>
<comment type="caution">
    <text evidence="15">The sequence shown here is derived from an EMBL/GenBank/DDBJ whole genome shotgun (WGS) entry which is preliminary data.</text>
</comment>
<comment type="subcellular location">
    <subcellularLocation>
        <location evidence="1">Cell membrane</location>
        <topology evidence="1">Multi-pass membrane protein</topology>
    </subcellularLocation>
</comment>
<dbReference type="PROSITE" id="PS50885">
    <property type="entry name" value="HAMP"/>
    <property type="match status" value="1"/>
</dbReference>
<dbReference type="GO" id="GO:0007165">
    <property type="term" value="P:signal transduction"/>
    <property type="evidence" value="ECO:0007669"/>
    <property type="project" value="UniProtKB-KW"/>
</dbReference>
<dbReference type="Pfam" id="PF00672">
    <property type="entry name" value="HAMP"/>
    <property type="match status" value="1"/>
</dbReference>
<evidence type="ECO:0000256" key="10">
    <source>
        <dbReference type="PROSITE-ProRule" id="PRU00284"/>
    </source>
</evidence>
<dbReference type="Proteomes" id="UP000616608">
    <property type="component" value="Unassembled WGS sequence"/>
</dbReference>
<dbReference type="InterPro" id="IPR004090">
    <property type="entry name" value="Chemotax_Me-accpt_rcpt"/>
</dbReference>
<dbReference type="InterPro" id="IPR004089">
    <property type="entry name" value="MCPsignal_dom"/>
</dbReference>
<dbReference type="PANTHER" id="PTHR32089:SF114">
    <property type="entry name" value="METHYL-ACCEPTING CHEMOTAXIS PROTEIN MCPB"/>
    <property type="match status" value="1"/>
</dbReference>
<dbReference type="Pfam" id="PF00015">
    <property type="entry name" value="MCPsignal"/>
    <property type="match status" value="1"/>
</dbReference>
<dbReference type="PRINTS" id="PR00260">
    <property type="entry name" value="CHEMTRNSDUCR"/>
</dbReference>
<gene>
    <name evidence="15" type="ORF">GCM10007425_05150</name>
</gene>
<keyword evidence="4" id="KW-0145">Chemotaxis</keyword>
<proteinExistence type="inferred from homology"/>
<evidence type="ECO:0000256" key="12">
    <source>
        <dbReference type="SAM" id="Phobius"/>
    </source>
</evidence>
<keyword evidence="11" id="KW-0175">Coiled coil</keyword>
<feature type="domain" description="Methyl-accepting transducer" evidence="13">
    <location>
        <begin position="368"/>
        <end position="604"/>
    </location>
</feature>
<sequence>MKKMVNNFKGRLYLLFLIVLLVPVLCVGSLSYLTAKSAIKNEILYSANESVRVLDDLITKTIQDSEHDITILSDKMAGKDFEKNKTMMNYQLQRYAELNKNVLSVYVGTNDGGYLAAPKVNEDKSYNPREREWYKLAMGNKGEVAITPPYKDIVGGDMVVTVAKALKDNEGVVAVDIKLSEIHDMATSISIGRKGYPSVLDENRVTLSHPTVELGKVRDESFLDAMYKKDKGEIAYTFDNDSRTMLFTTNEQTGWKITGTIYNEEIEEAAVPILKQTLWVLVIAIIVSAIIFHFVLRLIIKPIISLKQSAQKISAGNLQEEIMIPTEDEIGELGTAFNDMRINLATMLENMERNAEEVAASAAQLTANASETSLATERLTNASQDIATNAESQTAQADKNATSLQELSTAIIHVADISSEVADLAQHTTLQAEEGGEAVHNTKMQMTAIHDSVNKSNEITQALYERSKEISSILDVITSIAEQTNLLALNAAIEAARAGEHGKGFAVVADEVRNLAEQSQQSAQKIFDLIRNVQAETAQSVTIMQEVTEGVTQGLQITDEAIMKFDVIETSMKQITPKMADVTAASEEMAASVQEVTAVTEDFVHTAKDNAERAEDMAASTEEQLASMEEISASAQALAHMADELKTLTSQFEAKI</sequence>
<dbReference type="PROSITE" id="PS50111">
    <property type="entry name" value="CHEMOTAXIS_TRANSDUC_2"/>
    <property type="match status" value="1"/>
</dbReference>
<evidence type="ECO:0000313" key="16">
    <source>
        <dbReference type="Proteomes" id="UP000616608"/>
    </source>
</evidence>
<evidence type="ECO:0000256" key="6">
    <source>
        <dbReference type="ARBA" id="ARBA00022989"/>
    </source>
</evidence>
<dbReference type="SMART" id="SM00283">
    <property type="entry name" value="MA"/>
    <property type="match status" value="1"/>
</dbReference>
<evidence type="ECO:0000256" key="9">
    <source>
        <dbReference type="ARBA" id="ARBA00029447"/>
    </source>
</evidence>
<accession>A0A917FY55</accession>
<feature type="transmembrane region" description="Helical" evidence="12">
    <location>
        <begin position="12"/>
        <end position="33"/>
    </location>
</feature>
<dbReference type="CDD" id="cd06225">
    <property type="entry name" value="HAMP"/>
    <property type="match status" value="1"/>
</dbReference>
<evidence type="ECO:0000256" key="2">
    <source>
        <dbReference type="ARBA" id="ARBA00022475"/>
    </source>
</evidence>
<organism evidence="15 16">
    <name type="scientific">Lysinibacillus alkalisoli</name>
    <dbReference type="NCBI Taxonomy" id="1911548"/>
    <lineage>
        <taxon>Bacteria</taxon>
        <taxon>Bacillati</taxon>
        <taxon>Bacillota</taxon>
        <taxon>Bacilli</taxon>
        <taxon>Bacillales</taxon>
        <taxon>Bacillaceae</taxon>
        <taxon>Lysinibacillus</taxon>
    </lineage>
</organism>
<feature type="domain" description="HAMP" evidence="14">
    <location>
        <begin position="297"/>
        <end position="349"/>
    </location>
</feature>
<keyword evidence="7 12" id="KW-0472">Membrane</keyword>
<evidence type="ECO:0000256" key="5">
    <source>
        <dbReference type="ARBA" id="ARBA00022692"/>
    </source>
</evidence>
<evidence type="ECO:0000256" key="1">
    <source>
        <dbReference type="ARBA" id="ARBA00004651"/>
    </source>
</evidence>
<dbReference type="InterPro" id="IPR003660">
    <property type="entry name" value="HAMP_dom"/>
</dbReference>
<dbReference type="Pfam" id="PF02743">
    <property type="entry name" value="dCache_1"/>
    <property type="match status" value="1"/>
</dbReference>
<dbReference type="EMBL" id="BMJT01000002">
    <property type="protein sequence ID" value="GGG13826.1"/>
    <property type="molecule type" value="Genomic_DNA"/>
</dbReference>
<dbReference type="CDD" id="cd11386">
    <property type="entry name" value="MCP_signal"/>
    <property type="match status" value="1"/>
</dbReference>
<dbReference type="InterPro" id="IPR029151">
    <property type="entry name" value="Sensor-like_sf"/>
</dbReference>
<feature type="coiled-coil region" evidence="11">
    <location>
        <begin position="604"/>
        <end position="631"/>
    </location>
</feature>
<evidence type="ECO:0000256" key="7">
    <source>
        <dbReference type="ARBA" id="ARBA00023136"/>
    </source>
</evidence>
<keyword evidence="8 10" id="KW-0807">Transducer</keyword>
<evidence type="ECO:0000256" key="4">
    <source>
        <dbReference type="ARBA" id="ARBA00022500"/>
    </source>
</evidence>
<reference evidence="15" key="1">
    <citation type="journal article" date="2014" name="Int. J. Syst. Evol. Microbiol.">
        <title>Complete genome sequence of Corynebacterium casei LMG S-19264T (=DSM 44701T), isolated from a smear-ripened cheese.</title>
        <authorList>
            <consortium name="US DOE Joint Genome Institute (JGI-PGF)"/>
            <person name="Walter F."/>
            <person name="Albersmeier A."/>
            <person name="Kalinowski J."/>
            <person name="Ruckert C."/>
        </authorList>
    </citation>
    <scope>NUCLEOTIDE SEQUENCE</scope>
    <source>
        <strain evidence="15">CGMCC 1.15760</strain>
    </source>
</reference>
<dbReference type="GO" id="GO:0006935">
    <property type="term" value="P:chemotaxis"/>
    <property type="evidence" value="ECO:0007669"/>
    <property type="project" value="UniProtKB-KW"/>
</dbReference>
<dbReference type="GO" id="GO:0005886">
    <property type="term" value="C:plasma membrane"/>
    <property type="evidence" value="ECO:0007669"/>
    <property type="project" value="UniProtKB-SubCell"/>
</dbReference>
<evidence type="ECO:0000256" key="8">
    <source>
        <dbReference type="ARBA" id="ARBA00023224"/>
    </source>
</evidence>
<dbReference type="SMART" id="SM00304">
    <property type="entry name" value="HAMP"/>
    <property type="match status" value="1"/>
</dbReference>
<dbReference type="InterPro" id="IPR033479">
    <property type="entry name" value="dCache_1"/>
</dbReference>
<keyword evidence="16" id="KW-1185">Reference proteome</keyword>
<protein>
    <submittedName>
        <fullName evidence="15">Methyl-accepting chemotaxis protein</fullName>
    </submittedName>
</protein>
<dbReference type="RefSeq" id="WP_188613457.1">
    <property type="nucleotide sequence ID" value="NZ_BMJT01000002.1"/>
</dbReference>
<evidence type="ECO:0000256" key="3">
    <source>
        <dbReference type="ARBA" id="ARBA00022481"/>
    </source>
</evidence>
<dbReference type="Gene3D" id="1.10.287.950">
    <property type="entry name" value="Methyl-accepting chemotaxis protein"/>
    <property type="match status" value="1"/>
</dbReference>
<dbReference type="GO" id="GO:0004888">
    <property type="term" value="F:transmembrane signaling receptor activity"/>
    <property type="evidence" value="ECO:0007669"/>
    <property type="project" value="InterPro"/>
</dbReference>
<dbReference type="CDD" id="cd12912">
    <property type="entry name" value="PDC2_MCP_like"/>
    <property type="match status" value="1"/>
</dbReference>
<name>A0A917FY55_9BACI</name>
<evidence type="ECO:0000313" key="15">
    <source>
        <dbReference type="EMBL" id="GGG13826.1"/>
    </source>
</evidence>
<dbReference type="SUPFAM" id="SSF103190">
    <property type="entry name" value="Sensory domain-like"/>
    <property type="match status" value="1"/>
</dbReference>
<dbReference type="CDD" id="cd12913">
    <property type="entry name" value="PDC1_MCP_like"/>
    <property type="match status" value="1"/>
</dbReference>
<keyword evidence="6 12" id="KW-1133">Transmembrane helix</keyword>
<comment type="similarity">
    <text evidence="9">Belongs to the methyl-accepting chemotaxis (MCP) protein family.</text>
</comment>
<reference evidence="15" key="2">
    <citation type="submission" date="2020-09" db="EMBL/GenBank/DDBJ databases">
        <authorList>
            <person name="Sun Q."/>
            <person name="Zhou Y."/>
        </authorList>
    </citation>
    <scope>NUCLEOTIDE SEQUENCE</scope>
    <source>
        <strain evidence="15">CGMCC 1.15760</strain>
    </source>
</reference>
<dbReference type="PANTHER" id="PTHR32089">
    <property type="entry name" value="METHYL-ACCEPTING CHEMOTAXIS PROTEIN MCPB"/>
    <property type="match status" value="1"/>
</dbReference>
<dbReference type="Gene3D" id="3.30.450.20">
    <property type="entry name" value="PAS domain"/>
    <property type="match status" value="2"/>
</dbReference>
<evidence type="ECO:0000259" key="14">
    <source>
        <dbReference type="PROSITE" id="PS50885"/>
    </source>
</evidence>
<keyword evidence="2" id="KW-1003">Cell membrane</keyword>
<feature type="transmembrane region" description="Helical" evidence="12">
    <location>
        <begin position="278"/>
        <end position="300"/>
    </location>
</feature>
<evidence type="ECO:0000259" key="13">
    <source>
        <dbReference type="PROSITE" id="PS50111"/>
    </source>
</evidence>